<dbReference type="GO" id="GO:0005524">
    <property type="term" value="F:ATP binding"/>
    <property type="evidence" value="ECO:0007669"/>
    <property type="project" value="UniProtKB-KW"/>
</dbReference>
<comment type="similarity">
    <text evidence="2">Belongs to the EccB family.</text>
</comment>
<geneLocation type="plasmid" evidence="12">
    <name>pjcm18538 dna</name>
</geneLocation>
<dbReference type="PANTHER" id="PTHR40765">
    <property type="entry name" value="ESX-2 SECRETION SYSTEM ATPASE ECCB2"/>
    <property type="match status" value="1"/>
</dbReference>
<keyword evidence="9 10" id="KW-0472">Membrane</keyword>
<dbReference type="EMBL" id="AP022593">
    <property type="protein sequence ID" value="BBY49235.1"/>
    <property type="molecule type" value="Genomic_DNA"/>
</dbReference>
<evidence type="ECO:0000313" key="11">
    <source>
        <dbReference type="EMBL" id="BBY49235.1"/>
    </source>
</evidence>
<dbReference type="PROSITE" id="PS51257">
    <property type="entry name" value="PROKAR_LIPOPROTEIN"/>
    <property type="match status" value="1"/>
</dbReference>
<dbReference type="Gene3D" id="3.30.2390.20">
    <property type="entry name" value="Type VII secretion system EccB, repeat 1 domain"/>
    <property type="match status" value="1"/>
</dbReference>
<gene>
    <name evidence="11" type="ORF">MARA_27030</name>
</gene>
<reference evidence="11 12" key="1">
    <citation type="journal article" date="2019" name="Emerg. Microbes Infect.">
        <title>Comprehensive subspecies identification of 175 nontuberculous mycobacteria species based on 7547 genomic profiles.</title>
        <authorList>
            <person name="Matsumoto Y."/>
            <person name="Kinjo T."/>
            <person name="Motooka D."/>
            <person name="Nabeya D."/>
            <person name="Jung N."/>
            <person name="Uechi K."/>
            <person name="Horii T."/>
            <person name="Iida T."/>
            <person name="Fujita J."/>
            <person name="Nakamura S."/>
        </authorList>
    </citation>
    <scope>NUCLEOTIDE SEQUENCE [LARGE SCALE GENOMIC DNA]</scope>
    <source>
        <strain evidence="11 12">JCM 18538</strain>
    </source>
</reference>
<evidence type="ECO:0000256" key="8">
    <source>
        <dbReference type="ARBA" id="ARBA00022989"/>
    </source>
</evidence>
<dbReference type="PANTHER" id="PTHR40765:SF2">
    <property type="entry name" value="ESX-2 SECRETION SYSTEM ATPASE ECCB2"/>
    <property type="match status" value="1"/>
</dbReference>
<keyword evidence="7" id="KW-0067">ATP-binding</keyword>
<keyword evidence="3" id="KW-1003">Cell membrane</keyword>
<protein>
    <submittedName>
        <fullName evidence="11">Type VII secretion protein EccB</fullName>
    </submittedName>
</protein>
<evidence type="ECO:0000256" key="9">
    <source>
        <dbReference type="ARBA" id="ARBA00023136"/>
    </source>
</evidence>
<evidence type="ECO:0000256" key="7">
    <source>
        <dbReference type="ARBA" id="ARBA00022840"/>
    </source>
</evidence>
<organism evidence="11 12">
    <name type="scientific">Mycolicibacterium arabiense</name>
    <dbReference type="NCBI Taxonomy" id="1286181"/>
    <lineage>
        <taxon>Bacteria</taxon>
        <taxon>Bacillati</taxon>
        <taxon>Actinomycetota</taxon>
        <taxon>Actinomycetes</taxon>
        <taxon>Mycobacteriales</taxon>
        <taxon>Mycobacteriaceae</taxon>
        <taxon>Mycolicibacterium</taxon>
    </lineage>
</organism>
<proteinExistence type="inferred from homology"/>
<dbReference type="AlphaFoldDB" id="A0A7I7RZU5"/>
<evidence type="ECO:0000256" key="10">
    <source>
        <dbReference type="SAM" id="Phobius"/>
    </source>
</evidence>
<dbReference type="GO" id="GO:0005576">
    <property type="term" value="C:extracellular region"/>
    <property type="evidence" value="ECO:0007669"/>
    <property type="project" value="TreeGrafter"/>
</dbReference>
<evidence type="ECO:0000256" key="4">
    <source>
        <dbReference type="ARBA" id="ARBA00022692"/>
    </source>
</evidence>
<dbReference type="GO" id="GO:0005886">
    <property type="term" value="C:plasma membrane"/>
    <property type="evidence" value="ECO:0007669"/>
    <property type="project" value="UniProtKB-SubCell"/>
</dbReference>
<accession>A0A7I7RZU5</accession>
<dbReference type="InterPro" id="IPR042485">
    <property type="entry name" value="T7SS_EccB_R3"/>
</dbReference>
<name>A0A7I7RZU5_9MYCO</name>
<keyword evidence="6" id="KW-0378">Hydrolase</keyword>
<evidence type="ECO:0000256" key="3">
    <source>
        <dbReference type="ARBA" id="ARBA00022475"/>
    </source>
</evidence>
<keyword evidence="12" id="KW-1185">Reference proteome</keyword>
<evidence type="ECO:0000256" key="6">
    <source>
        <dbReference type="ARBA" id="ARBA00022801"/>
    </source>
</evidence>
<keyword evidence="4 10" id="KW-0812">Transmembrane</keyword>
<keyword evidence="5" id="KW-0547">Nucleotide-binding</keyword>
<dbReference type="Proteomes" id="UP000467428">
    <property type="component" value="Chromosome"/>
</dbReference>
<dbReference type="KEGG" id="marz:MARA_27030"/>
<evidence type="ECO:0000256" key="1">
    <source>
        <dbReference type="ARBA" id="ARBA00004162"/>
    </source>
</evidence>
<dbReference type="InterPro" id="IPR044857">
    <property type="entry name" value="T7SS_EccB_R1"/>
</dbReference>
<feature type="transmembrane region" description="Helical" evidence="10">
    <location>
        <begin position="12"/>
        <end position="33"/>
    </location>
</feature>
<keyword evidence="8 10" id="KW-1133">Transmembrane helix</keyword>
<dbReference type="Gene3D" id="2.40.50.910">
    <property type="entry name" value="Type VII secretion system EccB, repeat 3 domain"/>
    <property type="match status" value="1"/>
</dbReference>
<dbReference type="NCBIfam" id="TIGR03919">
    <property type="entry name" value="T7SS_EccB"/>
    <property type="match status" value="1"/>
</dbReference>
<evidence type="ECO:0000313" key="12">
    <source>
        <dbReference type="Proteomes" id="UP000467428"/>
    </source>
</evidence>
<dbReference type="InterPro" id="IPR007795">
    <property type="entry name" value="T7SS_EccB"/>
</dbReference>
<evidence type="ECO:0000256" key="2">
    <source>
        <dbReference type="ARBA" id="ARBA00008149"/>
    </source>
</evidence>
<dbReference type="Pfam" id="PF05108">
    <property type="entry name" value="T7SS_ESX1_EccB"/>
    <property type="match status" value="1"/>
</dbReference>
<comment type="subcellular location">
    <subcellularLocation>
        <location evidence="1">Cell membrane</location>
        <topology evidence="1">Single-pass membrane protein</topology>
    </subcellularLocation>
</comment>
<evidence type="ECO:0000256" key="5">
    <source>
        <dbReference type="ARBA" id="ARBA00022741"/>
    </source>
</evidence>
<sequence>MHDDPLRSQSLAFVAGAVLAVIVVAACVVVAVVRPHGTVGSARIVLVRESGALYVLIGETWHPAVNLASARLITRSADEPRVVGERALDGVRRGPVVGIPGAPDPLGVPQAWDVWTVCDGVDTVVAAGSGSSPADHFDPDRTVLVTPRGEGPALTYLLYEGRRARVDLRETAVVRALRLDHVVPQPVSRALLDTVPEVAPITVPRIDGAGQAGPGAVGEPVGSVVRVLGAAGAEHYVVLADGMQRVGEVAADVIRFARAESTAVAITVAPAAVAATALVDRLPVADFPARARPVVGASSELVCARWRAGTADAPSTTTVLVGAALPADADTVALAQADGAEPRVDRVRLPRGRSSYVASSPILGPGGNTGPRHLVTDAGVVFGVRDDAAATALGLPSAPVGAPWPVLAWLPRGPELAIEDASVARDAPIATPR</sequence>
<dbReference type="GO" id="GO:0016787">
    <property type="term" value="F:hydrolase activity"/>
    <property type="evidence" value="ECO:0007669"/>
    <property type="project" value="UniProtKB-KW"/>
</dbReference>